<proteinExistence type="predicted"/>
<keyword evidence="2" id="KW-1185">Reference proteome</keyword>
<accession>A0A9R1W301</accession>
<dbReference type="AlphaFoldDB" id="A0A9R1W301"/>
<evidence type="ECO:0000313" key="1">
    <source>
        <dbReference type="EMBL" id="KAJ0217456.1"/>
    </source>
</evidence>
<dbReference type="EMBL" id="NBSK02000003">
    <property type="protein sequence ID" value="KAJ0217456.1"/>
    <property type="molecule type" value="Genomic_DNA"/>
</dbReference>
<protein>
    <submittedName>
        <fullName evidence="1">Uncharacterized protein</fullName>
    </submittedName>
</protein>
<name>A0A9R1W301_LACSA</name>
<comment type="caution">
    <text evidence="1">The sequence shown here is derived from an EMBL/GenBank/DDBJ whole genome shotgun (WGS) entry which is preliminary data.</text>
</comment>
<gene>
    <name evidence="1" type="ORF">LSAT_V11C300155200</name>
</gene>
<sequence length="121" mass="13876">MVNCVKPKISTWQQGLFEESLKAVGFDNGARLNVSNLDIGVTNEDIRVHIHHSSSIINHNHHHHHQTNVFFKSPLDTIHLQFQPINFSLRLESSKDMQFTMTKMVVQGSAEVLFARRSEQD</sequence>
<organism evidence="1 2">
    <name type="scientific">Lactuca sativa</name>
    <name type="common">Garden lettuce</name>
    <dbReference type="NCBI Taxonomy" id="4236"/>
    <lineage>
        <taxon>Eukaryota</taxon>
        <taxon>Viridiplantae</taxon>
        <taxon>Streptophyta</taxon>
        <taxon>Embryophyta</taxon>
        <taxon>Tracheophyta</taxon>
        <taxon>Spermatophyta</taxon>
        <taxon>Magnoliopsida</taxon>
        <taxon>eudicotyledons</taxon>
        <taxon>Gunneridae</taxon>
        <taxon>Pentapetalae</taxon>
        <taxon>asterids</taxon>
        <taxon>campanulids</taxon>
        <taxon>Asterales</taxon>
        <taxon>Asteraceae</taxon>
        <taxon>Cichorioideae</taxon>
        <taxon>Cichorieae</taxon>
        <taxon>Lactucinae</taxon>
        <taxon>Lactuca</taxon>
    </lineage>
</organism>
<reference evidence="1 2" key="1">
    <citation type="journal article" date="2017" name="Nat. Commun.">
        <title>Genome assembly with in vitro proximity ligation data and whole-genome triplication in lettuce.</title>
        <authorList>
            <person name="Reyes-Chin-Wo S."/>
            <person name="Wang Z."/>
            <person name="Yang X."/>
            <person name="Kozik A."/>
            <person name="Arikit S."/>
            <person name="Song C."/>
            <person name="Xia L."/>
            <person name="Froenicke L."/>
            <person name="Lavelle D.O."/>
            <person name="Truco M.J."/>
            <person name="Xia R."/>
            <person name="Zhu S."/>
            <person name="Xu C."/>
            <person name="Xu H."/>
            <person name="Xu X."/>
            <person name="Cox K."/>
            <person name="Korf I."/>
            <person name="Meyers B.C."/>
            <person name="Michelmore R.W."/>
        </authorList>
    </citation>
    <scope>NUCLEOTIDE SEQUENCE [LARGE SCALE GENOMIC DNA]</scope>
    <source>
        <strain evidence="2">cv. Salinas</strain>
        <tissue evidence="1">Seedlings</tissue>
    </source>
</reference>
<dbReference type="Proteomes" id="UP000235145">
    <property type="component" value="Unassembled WGS sequence"/>
</dbReference>
<evidence type="ECO:0000313" key="2">
    <source>
        <dbReference type="Proteomes" id="UP000235145"/>
    </source>
</evidence>